<name>A0ABP7F1I5_9ACTN</name>
<dbReference type="Gene3D" id="3.30.70.1060">
    <property type="entry name" value="Dimeric alpha+beta barrel"/>
    <property type="match status" value="1"/>
</dbReference>
<sequence>MAVFIVRLQHPDEEGWKRWVKPHVEWIEQQVASGVVVASGPSVGTSVRQGWLVMAANSQSELRSVLETDPFWRHGIVEGLLIVEWDPVFGRLDGFSSSPGGLTAEDLTS</sequence>
<evidence type="ECO:0000313" key="4">
    <source>
        <dbReference type="Proteomes" id="UP001499884"/>
    </source>
</evidence>
<dbReference type="InterPro" id="IPR005545">
    <property type="entry name" value="YCII"/>
</dbReference>
<proteinExistence type="inferred from homology"/>
<evidence type="ECO:0000256" key="1">
    <source>
        <dbReference type="ARBA" id="ARBA00007689"/>
    </source>
</evidence>
<dbReference type="SUPFAM" id="SSF54909">
    <property type="entry name" value="Dimeric alpha+beta barrel"/>
    <property type="match status" value="1"/>
</dbReference>
<dbReference type="RefSeq" id="WP_345646230.1">
    <property type="nucleotide sequence ID" value="NZ_BAABEP010000016.1"/>
</dbReference>
<accession>A0ABP7F1I5</accession>
<reference evidence="4" key="1">
    <citation type="journal article" date="2019" name="Int. J. Syst. Evol. Microbiol.">
        <title>The Global Catalogue of Microorganisms (GCM) 10K type strain sequencing project: providing services to taxonomists for standard genome sequencing and annotation.</title>
        <authorList>
            <consortium name="The Broad Institute Genomics Platform"/>
            <consortium name="The Broad Institute Genome Sequencing Center for Infectious Disease"/>
            <person name="Wu L."/>
            <person name="Ma J."/>
        </authorList>
    </citation>
    <scope>NUCLEOTIDE SEQUENCE [LARGE SCALE GENOMIC DNA]</scope>
    <source>
        <strain evidence="4">JCM 30846</strain>
    </source>
</reference>
<gene>
    <name evidence="3" type="ORF">GCM10023082_28510</name>
</gene>
<comment type="caution">
    <text evidence="3">The sequence shown here is derived from an EMBL/GenBank/DDBJ whole genome shotgun (WGS) entry which is preliminary data.</text>
</comment>
<protein>
    <recommendedName>
        <fullName evidence="2">YCII-related domain-containing protein</fullName>
    </recommendedName>
</protein>
<dbReference type="Proteomes" id="UP001499884">
    <property type="component" value="Unassembled WGS sequence"/>
</dbReference>
<dbReference type="Pfam" id="PF03795">
    <property type="entry name" value="YCII"/>
    <property type="match status" value="1"/>
</dbReference>
<comment type="similarity">
    <text evidence="1">Belongs to the YciI family.</text>
</comment>
<dbReference type="InterPro" id="IPR011008">
    <property type="entry name" value="Dimeric_a/b-barrel"/>
</dbReference>
<evidence type="ECO:0000259" key="2">
    <source>
        <dbReference type="Pfam" id="PF03795"/>
    </source>
</evidence>
<evidence type="ECO:0000313" key="3">
    <source>
        <dbReference type="EMBL" id="GAA3728968.1"/>
    </source>
</evidence>
<dbReference type="EMBL" id="BAABEP010000016">
    <property type="protein sequence ID" value="GAA3728968.1"/>
    <property type="molecule type" value="Genomic_DNA"/>
</dbReference>
<keyword evidence="4" id="KW-1185">Reference proteome</keyword>
<feature type="domain" description="YCII-related" evidence="2">
    <location>
        <begin position="14"/>
        <end position="85"/>
    </location>
</feature>
<organism evidence="3 4">
    <name type="scientific">Streptomyces tremellae</name>
    <dbReference type="NCBI Taxonomy" id="1124239"/>
    <lineage>
        <taxon>Bacteria</taxon>
        <taxon>Bacillati</taxon>
        <taxon>Actinomycetota</taxon>
        <taxon>Actinomycetes</taxon>
        <taxon>Kitasatosporales</taxon>
        <taxon>Streptomycetaceae</taxon>
        <taxon>Streptomyces</taxon>
    </lineage>
</organism>